<name>A0A7C1ZQE6_DESA2</name>
<gene>
    <name evidence="2" type="ORF">ENI35_01030</name>
    <name evidence="1" type="ORF">ENJ03_00570</name>
</gene>
<dbReference type="AlphaFoldDB" id="A0A7C1ZQE6"/>
<reference evidence="2" key="1">
    <citation type="journal article" date="2020" name="mSystems">
        <title>Genome- and Community-Level Interaction Insights into Carbon Utilization and Element Cycling Functions of Hydrothermarchaeota in Hydrothermal Sediment.</title>
        <authorList>
            <person name="Zhou Z."/>
            <person name="Liu Y."/>
            <person name="Xu W."/>
            <person name="Pan J."/>
            <person name="Luo Z.H."/>
            <person name="Li M."/>
        </authorList>
    </citation>
    <scope>NUCLEOTIDE SEQUENCE [LARGE SCALE GENOMIC DNA]</scope>
    <source>
        <strain evidence="2">HyVt-389</strain>
        <strain evidence="1">HyVt-45</strain>
    </source>
</reference>
<dbReference type="Proteomes" id="UP000885738">
    <property type="component" value="Unassembled WGS sequence"/>
</dbReference>
<organism evidence="2">
    <name type="scientific">Desulfofervidus auxilii</name>
    <dbReference type="NCBI Taxonomy" id="1621989"/>
    <lineage>
        <taxon>Bacteria</taxon>
        <taxon>Pseudomonadati</taxon>
        <taxon>Thermodesulfobacteriota</taxon>
        <taxon>Candidatus Desulfofervidia</taxon>
        <taxon>Candidatus Desulfofervidales</taxon>
        <taxon>Candidatus Desulfofervidaceae</taxon>
        <taxon>Candidatus Desulfofervidus</taxon>
    </lineage>
</organism>
<protein>
    <recommendedName>
        <fullName evidence="3">Phospholipase D-like domain-containing protein</fullName>
    </recommendedName>
</protein>
<proteinExistence type="predicted"/>
<dbReference type="Gene3D" id="3.30.870.10">
    <property type="entry name" value="Endonuclease Chain A"/>
    <property type="match status" value="1"/>
</dbReference>
<dbReference type="Proteomes" id="UP000886268">
    <property type="component" value="Unassembled WGS sequence"/>
</dbReference>
<evidence type="ECO:0000313" key="1">
    <source>
        <dbReference type="EMBL" id="HEB73700.1"/>
    </source>
</evidence>
<dbReference type="SUPFAM" id="SSF56024">
    <property type="entry name" value="Phospholipase D/nuclease"/>
    <property type="match status" value="1"/>
</dbReference>
<sequence>MRNEKTFAFVKISYNPVIDFFRKFFIGDIKANTLIIISPIITSLSATRFSMERLRSKIEQDKIYTYIITREPNEEYHKQAIDVLKDSNLVEIRYNNSLHAKLYICALNEPIFAVLGSGNLTRTSIEKNIEIGMLILHYDKGKQILRELYHWGSVRLRTLKESKIVKKITYERR</sequence>
<evidence type="ECO:0008006" key="3">
    <source>
        <dbReference type="Google" id="ProtNLM"/>
    </source>
</evidence>
<accession>A0A7C1ZQE6</accession>
<comment type="caution">
    <text evidence="2">The sequence shown here is derived from an EMBL/GenBank/DDBJ whole genome shotgun (WGS) entry which is preliminary data.</text>
</comment>
<evidence type="ECO:0000313" key="2">
    <source>
        <dbReference type="EMBL" id="HEC67391.1"/>
    </source>
</evidence>
<dbReference type="EMBL" id="DRKW01000033">
    <property type="protein sequence ID" value="HEB73700.1"/>
    <property type="molecule type" value="Genomic_DNA"/>
</dbReference>
<dbReference type="EMBL" id="DRIH01000033">
    <property type="protein sequence ID" value="HEC67391.1"/>
    <property type="molecule type" value="Genomic_DNA"/>
</dbReference>